<dbReference type="SUPFAM" id="SSF109854">
    <property type="entry name" value="DinB/YfiT-like putative metalloenzymes"/>
    <property type="match status" value="1"/>
</dbReference>
<dbReference type="EMBL" id="JAUKVY010000010">
    <property type="protein sequence ID" value="MDO1533836.1"/>
    <property type="molecule type" value="Genomic_DNA"/>
</dbReference>
<dbReference type="RefSeq" id="WP_301810839.1">
    <property type="nucleotide sequence ID" value="NZ_JAUJZH010000010.1"/>
</dbReference>
<reference evidence="1" key="1">
    <citation type="submission" date="2023-06" db="EMBL/GenBank/DDBJ databases">
        <authorList>
            <person name="Jiang Y."/>
            <person name="Liu Q."/>
        </authorList>
    </citation>
    <scope>NUCLEOTIDE SEQUENCE</scope>
    <source>
        <strain evidence="1">CGMCC 1.12090</strain>
    </source>
</reference>
<protein>
    <submittedName>
        <fullName evidence="1">DUF1993 domain-containing protein</fullName>
    </submittedName>
</protein>
<accession>A0ABT8S4J3</accession>
<comment type="caution">
    <text evidence="1">The sequence shown here is derived from an EMBL/GenBank/DDBJ whole genome shotgun (WGS) entry which is preliminary data.</text>
</comment>
<evidence type="ECO:0000313" key="1">
    <source>
        <dbReference type="EMBL" id="MDO1533836.1"/>
    </source>
</evidence>
<dbReference type="Gene3D" id="1.20.120.450">
    <property type="entry name" value="dinb family like domain"/>
    <property type="match status" value="1"/>
</dbReference>
<dbReference type="Proteomes" id="UP001169027">
    <property type="component" value="Unassembled WGS sequence"/>
</dbReference>
<name>A0ABT8S4J3_9BURK</name>
<keyword evidence="2" id="KW-1185">Reference proteome</keyword>
<dbReference type="PANTHER" id="PTHR36922">
    <property type="entry name" value="BLL2446 PROTEIN"/>
    <property type="match status" value="1"/>
</dbReference>
<dbReference type="Pfam" id="PF09351">
    <property type="entry name" value="DUF1993"/>
    <property type="match status" value="1"/>
</dbReference>
<gene>
    <name evidence="1" type="ORF">Q2T77_16205</name>
</gene>
<dbReference type="InterPro" id="IPR018531">
    <property type="entry name" value="DUF1993"/>
</dbReference>
<proteinExistence type="predicted"/>
<sequence length="168" mass="18183">MALSFYDISVPVFVRGLGQLSHVLDKGLAHAQASGTDPAALFNARLAPDMFTLAGQVQSASDASKLGTARIAGITAPSFPDTETTYAELQARVAKTIEFLNGVDRAGVDGAEAREVVMKVRGNELKFTAERYLLQFALPNFFFHVTTAYDVLRHSGVPLSKLDYLGRF</sequence>
<evidence type="ECO:0000313" key="2">
    <source>
        <dbReference type="Proteomes" id="UP001169027"/>
    </source>
</evidence>
<organism evidence="1 2">
    <name type="scientific">Variovorax ginsengisoli</name>
    <dbReference type="NCBI Taxonomy" id="363844"/>
    <lineage>
        <taxon>Bacteria</taxon>
        <taxon>Pseudomonadati</taxon>
        <taxon>Pseudomonadota</taxon>
        <taxon>Betaproteobacteria</taxon>
        <taxon>Burkholderiales</taxon>
        <taxon>Comamonadaceae</taxon>
        <taxon>Variovorax</taxon>
    </lineage>
</organism>
<dbReference type="InterPro" id="IPR034660">
    <property type="entry name" value="DinB/YfiT-like"/>
</dbReference>
<dbReference type="PANTHER" id="PTHR36922:SF1">
    <property type="entry name" value="DUF1993 DOMAIN-CONTAINING PROTEIN"/>
    <property type="match status" value="1"/>
</dbReference>